<comment type="similarity">
    <text evidence="7">Belongs to the aspartate/glutamate racemases family.</text>
</comment>
<keyword evidence="4 7" id="KW-0573">Peptidoglycan synthesis</keyword>
<evidence type="ECO:0000256" key="6">
    <source>
        <dbReference type="ARBA" id="ARBA00023316"/>
    </source>
</evidence>
<dbReference type="InterPro" id="IPR001920">
    <property type="entry name" value="Asp/Glu_race"/>
</dbReference>
<evidence type="ECO:0000256" key="7">
    <source>
        <dbReference type="HAMAP-Rule" id="MF_00258"/>
    </source>
</evidence>
<keyword evidence="5 7" id="KW-0413">Isomerase</keyword>
<dbReference type="EC" id="5.1.1.3" evidence="2 7"/>
<protein>
    <recommendedName>
        <fullName evidence="2 7">Glutamate racemase</fullName>
        <ecNumber evidence="2 7">5.1.1.3</ecNumber>
    </recommendedName>
</protein>
<dbReference type="PANTHER" id="PTHR21198">
    <property type="entry name" value="GLUTAMATE RACEMASE"/>
    <property type="match status" value="1"/>
</dbReference>
<evidence type="ECO:0000313" key="9">
    <source>
        <dbReference type="Proteomes" id="UP001449178"/>
    </source>
</evidence>
<dbReference type="SUPFAM" id="SSF53681">
    <property type="entry name" value="Aspartate/glutamate racemase"/>
    <property type="match status" value="2"/>
</dbReference>
<dbReference type="InterPro" id="IPR004391">
    <property type="entry name" value="Glu_race"/>
</dbReference>
<dbReference type="PROSITE" id="PS00923">
    <property type="entry name" value="ASP_GLU_RACEMASE_1"/>
    <property type="match status" value="1"/>
</dbReference>
<evidence type="ECO:0000256" key="5">
    <source>
        <dbReference type="ARBA" id="ARBA00023235"/>
    </source>
</evidence>
<dbReference type="PROSITE" id="PS00924">
    <property type="entry name" value="ASP_GLU_RACEMASE_2"/>
    <property type="match status" value="1"/>
</dbReference>
<reference evidence="8 9" key="1">
    <citation type="submission" date="2024-03" db="EMBL/GenBank/DDBJ databases">
        <title>Complete Genome Sequence and Annotation of Ignatzschineria larvae DSM 13226.</title>
        <authorList>
            <person name="Cantrell E."/>
            <person name="Burcham Z.M."/>
        </authorList>
    </citation>
    <scope>NUCLEOTIDE SEQUENCE [LARGE SCALE GENOMIC DNA]</scope>
    <source>
        <strain evidence="8 9">DSM 13226</strain>
    </source>
</reference>
<sequence>MQQNSSHSLKIGLIDSGVGGFSILNSFLCRSLSMDVDYYYIADSGHLPYGLKSERYIHQRMLALTEYLLSLKIDALVIACNTATAVSADLLRVQYPELPIIGVEPAIKPATELTQTMHIAVAATESTLKSQRLSNLVKRYANHCTLHPIIGTKWVELVESGNYLNSTLADSILAESLQVTWTYPVDQLILGCTHFPFLTEAIIRHIPKRVSLLNPARSIVAQCDQRLFEIGKLPPTTTHTILMDTSTNKTVIIGQPQINLILITTGNIDNFTQQVDTLVSSRYHQLRLQRIDC</sequence>
<feature type="binding site" evidence="7">
    <location>
        <begin position="49"/>
        <end position="50"/>
    </location>
    <ligand>
        <name>substrate</name>
    </ligand>
</feature>
<dbReference type="PANTHER" id="PTHR21198:SF3">
    <property type="entry name" value="GLUTAMATE RACEMASE"/>
    <property type="match status" value="1"/>
</dbReference>
<accession>A0ABZ3C211</accession>
<feature type="binding site" evidence="7">
    <location>
        <begin position="81"/>
        <end position="82"/>
    </location>
    <ligand>
        <name>substrate</name>
    </ligand>
</feature>
<keyword evidence="3 7" id="KW-0133">Cell shape</keyword>
<comment type="catalytic activity">
    <reaction evidence="1 7">
        <text>L-glutamate = D-glutamate</text>
        <dbReference type="Rhea" id="RHEA:12813"/>
        <dbReference type="ChEBI" id="CHEBI:29985"/>
        <dbReference type="ChEBI" id="CHEBI:29986"/>
        <dbReference type="EC" id="5.1.1.3"/>
    </reaction>
</comment>
<comment type="function">
    <text evidence="7">Provides the (R)-glutamate required for cell wall biosynthesis.</text>
</comment>
<gene>
    <name evidence="7 8" type="primary">murI</name>
    <name evidence="8" type="ORF">WMO13_04700</name>
</gene>
<dbReference type="InterPro" id="IPR018187">
    <property type="entry name" value="Asp/Glu_racemase_AS_1"/>
</dbReference>
<feature type="binding site" evidence="7">
    <location>
        <begin position="15"/>
        <end position="16"/>
    </location>
    <ligand>
        <name>substrate</name>
    </ligand>
</feature>
<name>A0ABZ3C211_9GAMM</name>
<feature type="active site" description="Proton donor/acceptor" evidence="7">
    <location>
        <position position="192"/>
    </location>
</feature>
<proteinExistence type="inferred from homology"/>
<keyword evidence="9" id="KW-1185">Reference proteome</keyword>
<dbReference type="HAMAP" id="MF_00258">
    <property type="entry name" value="Glu_racemase"/>
    <property type="match status" value="1"/>
</dbReference>
<dbReference type="Pfam" id="PF01177">
    <property type="entry name" value="Asp_Glu_race"/>
    <property type="match status" value="1"/>
</dbReference>
<dbReference type="Gene3D" id="3.40.50.1860">
    <property type="match status" value="2"/>
</dbReference>
<feature type="binding site" evidence="7">
    <location>
        <begin position="193"/>
        <end position="194"/>
    </location>
    <ligand>
        <name>substrate</name>
    </ligand>
</feature>
<evidence type="ECO:0000256" key="1">
    <source>
        <dbReference type="ARBA" id="ARBA00001602"/>
    </source>
</evidence>
<dbReference type="NCBIfam" id="TIGR00067">
    <property type="entry name" value="glut_race"/>
    <property type="match status" value="1"/>
</dbReference>
<evidence type="ECO:0000313" key="8">
    <source>
        <dbReference type="EMBL" id="WZW88692.1"/>
    </source>
</evidence>
<dbReference type="InterPro" id="IPR015942">
    <property type="entry name" value="Asp/Glu/hydantoin_racemase"/>
</dbReference>
<evidence type="ECO:0000256" key="4">
    <source>
        <dbReference type="ARBA" id="ARBA00022984"/>
    </source>
</evidence>
<feature type="active site" description="Proton donor/acceptor" evidence="7">
    <location>
        <position position="80"/>
    </location>
</feature>
<comment type="pathway">
    <text evidence="7">Cell wall biogenesis; peptidoglycan biosynthesis.</text>
</comment>
<dbReference type="EMBL" id="CP150637">
    <property type="protein sequence ID" value="WZW88692.1"/>
    <property type="molecule type" value="Genomic_DNA"/>
</dbReference>
<evidence type="ECO:0000256" key="2">
    <source>
        <dbReference type="ARBA" id="ARBA00013090"/>
    </source>
</evidence>
<keyword evidence="6 7" id="KW-0961">Cell wall biogenesis/degradation</keyword>
<organism evidence="8 9">
    <name type="scientific">Ignatzschineria larvae DSM 13226</name>
    <dbReference type="NCBI Taxonomy" id="1111732"/>
    <lineage>
        <taxon>Bacteria</taxon>
        <taxon>Pseudomonadati</taxon>
        <taxon>Pseudomonadota</taxon>
        <taxon>Gammaproteobacteria</taxon>
        <taxon>Cardiobacteriales</taxon>
        <taxon>Ignatzschineriaceae</taxon>
        <taxon>Ignatzschineria</taxon>
    </lineage>
</organism>
<dbReference type="Proteomes" id="UP001449178">
    <property type="component" value="Chromosome"/>
</dbReference>
<dbReference type="GO" id="GO:0008881">
    <property type="term" value="F:glutamate racemase activity"/>
    <property type="evidence" value="ECO:0007669"/>
    <property type="project" value="UniProtKB-EC"/>
</dbReference>
<dbReference type="InterPro" id="IPR033134">
    <property type="entry name" value="Asp/Glu_racemase_AS_2"/>
</dbReference>
<evidence type="ECO:0000256" key="3">
    <source>
        <dbReference type="ARBA" id="ARBA00022960"/>
    </source>
</evidence>
<dbReference type="RefSeq" id="WP_051396006.1">
    <property type="nucleotide sequence ID" value="NZ_AZOD01000001.1"/>
</dbReference>